<name>A0A1B7JI82_9ENTR</name>
<dbReference type="Pfam" id="PF07007">
    <property type="entry name" value="LprI"/>
    <property type="match status" value="1"/>
</dbReference>
<dbReference type="PATRIC" id="fig|1354264.4.peg.4041"/>
<gene>
    <name evidence="3" type="ORF">M989_03892</name>
</gene>
<dbReference type="AlphaFoldDB" id="A0A1B7JI82"/>
<feature type="signal peptide" evidence="1">
    <location>
        <begin position="1"/>
        <end position="19"/>
    </location>
</feature>
<keyword evidence="1" id="KW-0732">Signal</keyword>
<evidence type="ECO:0000313" key="4">
    <source>
        <dbReference type="Proteomes" id="UP000078386"/>
    </source>
</evidence>
<dbReference type="Proteomes" id="UP000078386">
    <property type="component" value="Unassembled WGS sequence"/>
</dbReference>
<dbReference type="EMBL" id="LXEU01000078">
    <property type="protein sequence ID" value="OAT47651.1"/>
    <property type="molecule type" value="Genomic_DNA"/>
</dbReference>
<keyword evidence="4" id="KW-1185">Reference proteome</keyword>
<dbReference type="InterPro" id="IPR009739">
    <property type="entry name" value="LprI-like_N"/>
</dbReference>
<comment type="caution">
    <text evidence="3">The sequence shown here is derived from an EMBL/GenBank/DDBJ whole genome shotgun (WGS) entry which is preliminary data.</text>
</comment>
<organism evidence="3 4">
    <name type="scientific">Kluyvera georgiana ATCC 51603</name>
    <dbReference type="NCBI Taxonomy" id="1354264"/>
    <lineage>
        <taxon>Bacteria</taxon>
        <taxon>Pseudomonadati</taxon>
        <taxon>Pseudomonadota</taxon>
        <taxon>Gammaproteobacteria</taxon>
        <taxon>Enterobacterales</taxon>
        <taxon>Enterobacteriaceae</taxon>
        <taxon>Kluyvera</taxon>
    </lineage>
</organism>
<reference evidence="3 4" key="1">
    <citation type="submission" date="2016-04" db="EMBL/GenBank/DDBJ databases">
        <title>ATOL: Assembling a taxonomically balanced genome-scale reconstruction of the evolutionary history of the Enterobacteriaceae.</title>
        <authorList>
            <person name="Plunkett G.III."/>
            <person name="Neeno-Eckwall E.C."/>
            <person name="Glasner J.D."/>
            <person name="Perna N.T."/>
        </authorList>
    </citation>
    <scope>NUCLEOTIDE SEQUENCE [LARGE SCALE GENOMIC DNA]</scope>
    <source>
        <strain evidence="3 4">ATCC 51603</strain>
    </source>
</reference>
<accession>A0A1B7JI82</accession>
<proteinExistence type="predicted"/>
<feature type="chain" id="PRO_5008595197" description="Lysozyme inhibitor LprI-like N-terminal domain-containing protein" evidence="1">
    <location>
        <begin position="20"/>
        <end position="278"/>
    </location>
</feature>
<evidence type="ECO:0000313" key="3">
    <source>
        <dbReference type="EMBL" id="OAT47651.1"/>
    </source>
</evidence>
<dbReference type="RefSeq" id="WP_064548031.1">
    <property type="nucleotide sequence ID" value="NZ_LXEU01000078.1"/>
</dbReference>
<evidence type="ECO:0000256" key="1">
    <source>
        <dbReference type="SAM" id="SignalP"/>
    </source>
</evidence>
<sequence>MIRKALALVVLSASFSSYAGLFDSAPELKCGNDNSIAAFKEWVYNDALSQLQDRYIKTPDIFFKIPLADYEKQLQAIPIQLENVLTETQQSDNNTANCVAKVSFGIPTNTLELLKALPNNLEYINQGNSQMLNNKIIWKKISYKIQFADNNKDIIVSGWNSTNALSDSMYNMATLAVKKDRLIEKQNQLDVSYSEGKYKQNDIELNRIWAALPDSIRSGMKKEQQAWVASKVTQCGKLSDAQSKALPTETRIRIYECQNKMTLSRIEQLGGDGYGMSD</sequence>
<dbReference type="Gene3D" id="1.20.1270.180">
    <property type="match status" value="1"/>
</dbReference>
<evidence type="ECO:0000259" key="2">
    <source>
        <dbReference type="Pfam" id="PF07007"/>
    </source>
</evidence>
<feature type="domain" description="Lysozyme inhibitor LprI-like N-terminal" evidence="2">
    <location>
        <begin position="194"/>
        <end position="269"/>
    </location>
</feature>
<protein>
    <recommendedName>
        <fullName evidence="2">Lysozyme inhibitor LprI-like N-terminal domain-containing protein</fullName>
    </recommendedName>
</protein>